<proteinExistence type="predicted"/>
<dbReference type="GeneID" id="38786950"/>
<name>A0A401H6M5_9APHY</name>
<sequence>MRQLTENVQPPQSVSHTDAHLSTPPNLEPSNNHTTRSHGPTRTHTPVPQDPGWIDLRLPAPPHLHLPILPSHLPGRSCTFASKNPRPQMVMIIQVKFGGSTICNHVGTATYTRVYGS</sequence>
<dbReference type="Proteomes" id="UP000287166">
    <property type="component" value="Unassembled WGS sequence"/>
</dbReference>
<evidence type="ECO:0000313" key="2">
    <source>
        <dbReference type="EMBL" id="GBE90033.1"/>
    </source>
</evidence>
<accession>A0A401H6M5</accession>
<feature type="region of interest" description="Disordered" evidence="1">
    <location>
        <begin position="1"/>
        <end position="56"/>
    </location>
</feature>
<dbReference type="AlphaFoldDB" id="A0A401H6M5"/>
<dbReference type="EMBL" id="BFAD01000018">
    <property type="protein sequence ID" value="GBE90033.1"/>
    <property type="molecule type" value="Genomic_DNA"/>
</dbReference>
<protein>
    <submittedName>
        <fullName evidence="2">Uncharacterized protein</fullName>
    </submittedName>
</protein>
<dbReference type="RefSeq" id="XP_027620946.1">
    <property type="nucleotide sequence ID" value="XM_027765145.1"/>
</dbReference>
<gene>
    <name evidence="2" type="ORF">SCP_1800550</name>
</gene>
<evidence type="ECO:0000313" key="3">
    <source>
        <dbReference type="Proteomes" id="UP000287166"/>
    </source>
</evidence>
<comment type="caution">
    <text evidence="2">The sequence shown here is derived from an EMBL/GenBank/DDBJ whole genome shotgun (WGS) entry which is preliminary data.</text>
</comment>
<organism evidence="2 3">
    <name type="scientific">Sparassis crispa</name>
    <dbReference type="NCBI Taxonomy" id="139825"/>
    <lineage>
        <taxon>Eukaryota</taxon>
        <taxon>Fungi</taxon>
        <taxon>Dikarya</taxon>
        <taxon>Basidiomycota</taxon>
        <taxon>Agaricomycotina</taxon>
        <taxon>Agaricomycetes</taxon>
        <taxon>Polyporales</taxon>
        <taxon>Sparassidaceae</taxon>
        <taxon>Sparassis</taxon>
    </lineage>
</organism>
<evidence type="ECO:0000256" key="1">
    <source>
        <dbReference type="SAM" id="MobiDB-lite"/>
    </source>
</evidence>
<reference evidence="2 3" key="1">
    <citation type="journal article" date="2018" name="Sci. Rep.">
        <title>Genome sequence of the cauliflower mushroom Sparassis crispa (Hanabiratake) and its association with beneficial usage.</title>
        <authorList>
            <person name="Kiyama R."/>
            <person name="Furutani Y."/>
            <person name="Kawaguchi K."/>
            <person name="Nakanishi T."/>
        </authorList>
    </citation>
    <scope>NUCLEOTIDE SEQUENCE [LARGE SCALE GENOMIC DNA]</scope>
</reference>
<feature type="compositionally biased region" description="Polar residues" evidence="1">
    <location>
        <begin position="23"/>
        <end position="34"/>
    </location>
</feature>
<feature type="compositionally biased region" description="Polar residues" evidence="1">
    <location>
        <begin position="1"/>
        <end position="16"/>
    </location>
</feature>
<dbReference type="InParanoid" id="A0A401H6M5"/>
<keyword evidence="3" id="KW-1185">Reference proteome</keyword>